<dbReference type="PANTHER" id="PTHR16222:SF24">
    <property type="entry name" value="ADP-RIBOSYLHYDROLASE ARH3"/>
    <property type="match status" value="1"/>
</dbReference>
<dbReference type="STRING" id="59561.AQZ59_00739"/>
<feature type="binding site" evidence="3">
    <location>
        <position position="279"/>
    </location>
    <ligand>
        <name>Mg(2+)</name>
        <dbReference type="ChEBI" id="CHEBI:18420"/>
        <label>1</label>
    </ligand>
</feature>
<dbReference type="Gene3D" id="1.10.4080.10">
    <property type="entry name" value="ADP-ribosylation/Crystallin J1"/>
    <property type="match status" value="1"/>
</dbReference>
<feature type="binding site" evidence="3">
    <location>
        <position position="62"/>
    </location>
    <ligand>
        <name>Mg(2+)</name>
        <dbReference type="ChEBI" id="CHEBI:18420"/>
        <label>1</label>
    </ligand>
</feature>
<dbReference type="GO" id="GO:0046872">
    <property type="term" value="F:metal ion binding"/>
    <property type="evidence" value="ECO:0007669"/>
    <property type="project" value="UniProtKB-KW"/>
</dbReference>
<feature type="binding site" evidence="3">
    <location>
        <position position="61"/>
    </location>
    <ligand>
        <name>Mg(2+)</name>
        <dbReference type="ChEBI" id="CHEBI:18420"/>
        <label>1</label>
    </ligand>
</feature>
<dbReference type="AlphaFoldDB" id="A0A0W1KJN9"/>
<dbReference type="InterPro" id="IPR050792">
    <property type="entry name" value="ADP-ribosylglycohydrolase"/>
</dbReference>
<name>A0A0W1KJN9_9ACTO</name>
<dbReference type="EC" id="3.2.2.24" evidence="4"/>
<keyword evidence="3" id="KW-0479">Metal-binding</keyword>
<keyword evidence="4" id="KW-0326">Glycosidase</keyword>
<dbReference type="Proteomes" id="UP000054404">
    <property type="component" value="Unassembled WGS sequence"/>
</dbReference>
<feature type="binding site" evidence="3">
    <location>
        <position position="63"/>
    </location>
    <ligand>
        <name>Mg(2+)</name>
        <dbReference type="ChEBI" id="CHEBI:18420"/>
        <label>1</label>
    </ligand>
</feature>
<keyword evidence="5" id="KW-1185">Reference proteome</keyword>
<dbReference type="GO" id="GO:0047407">
    <property type="term" value="F:ADP-ribosyl-[dinitrogen reductase] hydrolase activity"/>
    <property type="evidence" value="ECO:0007669"/>
    <property type="project" value="UniProtKB-EC"/>
</dbReference>
<evidence type="ECO:0000256" key="2">
    <source>
        <dbReference type="ARBA" id="ARBA00022801"/>
    </source>
</evidence>
<dbReference type="InterPro" id="IPR005502">
    <property type="entry name" value="Ribosyl_crysJ1"/>
</dbReference>
<reference evidence="4 5" key="1">
    <citation type="submission" date="2015-11" db="EMBL/GenBank/DDBJ databases">
        <title>Draft Genome Sequence of the Type Strain Trueperella bernardiae LCDC 89-0504T, Isolated from Blood Culture.</title>
        <authorList>
            <person name="Bernier A.-M."/>
            <person name="Bernard K."/>
        </authorList>
    </citation>
    <scope>NUCLEOTIDE SEQUENCE [LARGE SCALE GENOMIC DNA]</scope>
    <source>
        <strain evidence="4 5">LCDC 89-0504</strain>
    </source>
</reference>
<dbReference type="PATRIC" id="fig|59561.3.peg.732"/>
<dbReference type="Pfam" id="PF03747">
    <property type="entry name" value="ADP_ribosyl_GH"/>
    <property type="match status" value="1"/>
</dbReference>
<dbReference type="InterPro" id="IPR036705">
    <property type="entry name" value="Ribosyl_crysJ1_sf"/>
</dbReference>
<comment type="similarity">
    <text evidence="1">Belongs to the ADP-ribosylglycohydrolase family.</text>
</comment>
<evidence type="ECO:0000256" key="1">
    <source>
        <dbReference type="ARBA" id="ARBA00010702"/>
    </source>
</evidence>
<comment type="cofactor">
    <cofactor evidence="3">
        <name>Mg(2+)</name>
        <dbReference type="ChEBI" id="CHEBI:18420"/>
    </cofactor>
    <text evidence="3">Binds 2 magnesium ions per subunit.</text>
</comment>
<protein>
    <submittedName>
        <fullName evidence="4">ADP-ribosyl-[dinitrogen reductase] glycohydrolase</fullName>
        <ecNumber evidence="4">3.2.2.24</ecNumber>
    </submittedName>
</protein>
<dbReference type="OrthoDB" id="2822542at2"/>
<keyword evidence="2 4" id="KW-0378">Hydrolase</keyword>
<organism evidence="4 5">
    <name type="scientific">Trueperella bernardiae</name>
    <dbReference type="NCBI Taxonomy" id="59561"/>
    <lineage>
        <taxon>Bacteria</taxon>
        <taxon>Bacillati</taxon>
        <taxon>Actinomycetota</taxon>
        <taxon>Actinomycetes</taxon>
        <taxon>Actinomycetales</taxon>
        <taxon>Actinomycetaceae</taxon>
        <taxon>Trueperella</taxon>
    </lineage>
</organism>
<evidence type="ECO:0000313" key="4">
    <source>
        <dbReference type="EMBL" id="KTF04219.1"/>
    </source>
</evidence>
<dbReference type="SUPFAM" id="SSF101478">
    <property type="entry name" value="ADP-ribosylglycohydrolase"/>
    <property type="match status" value="1"/>
</dbReference>
<keyword evidence="3" id="KW-0460">Magnesium</keyword>
<dbReference type="RefSeq" id="WP_062613254.1">
    <property type="nucleotide sequence ID" value="NZ_JAMQRX010000011.1"/>
</dbReference>
<comment type="caution">
    <text evidence="4">The sequence shown here is derived from an EMBL/GenBank/DDBJ whole genome shotgun (WGS) entry which is preliminary data.</text>
</comment>
<dbReference type="EMBL" id="LNIZ01000003">
    <property type="protein sequence ID" value="KTF04219.1"/>
    <property type="molecule type" value="Genomic_DNA"/>
</dbReference>
<accession>A0A0W1KJN9</accession>
<evidence type="ECO:0000256" key="3">
    <source>
        <dbReference type="PIRSR" id="PIRSR605502-1"/>
    </source>
</evidence>
<feature type="binding site" evidence="3">
    <location>
        <position position="280"/>
    </location>
    <ligand>
        <name>Mg(2+)</name>
        <dbReference type="ChEBI" id="CHEBI:18420"/>
        <label>1</label>
    </ligand>
</feature>
<feature type="binding site" evidence="3">
    <location>
        <position position="277"/>
    </location>
    <ligand>
        <name>Mg(2+)</name>
        <dbReference type="ChEBI" id="CHEBI:18420"/>
        <label>1</label>
    </ligand>
</feature>
<gene>
    <name evidence="4" type="primary">draG_2</name>
    <name evidence="4" type="ORF">AQZ59_00739</name>
</gene>
<sequence length="334" mass="33943">MNLLSRAQGCLWGLAIGDALGMPTQDLPPDIICADYGHIHSLLPAGPRQVIAAGAPAGMITDDTEQAIVLARLLAADGRVDPRALTDALLTWENDMIARGSLDLLGPSTKRALLAIREGASPADAGRTGTTNGAAMRVAPVGIVVPSEPMGELVDAVVAASRPTHGTSVALAGAAAVAGVVSAALDGADLAAALEFGLAAAAEAAAQGTHFTAPDIALRTRWAIDQLRRAPDPITALFHLIGTSMQSHESVVAALAITALDIPDWEAVCLAASAGGDTDTVGAMVGAMRGALSGMETWPADVVNQIAERNSLSFDTLAPALLERRARAAGKDAP</sequence>
<evidence type="ECO:0000313" key="5">
    <source>
        <dbReference type="Proteomes" id="UP000054404"/>
    </source>
</evidence>
<dbReference type="PANTHER" id="PTHR16222">
    <property type="entry name" value="ADP-RIBOSYLGLYCOHYDROLASE"/>
    <property type="match status" value="1"/>
</dbReference>
<proteinExistence type="inferred from homology"/>